<dbReference type="RefSeq" id="XP_014168210.1">
    <property type="nucleotide sequence ID" value="XM_014312735.1"/>
</dbReference>
<evidence type="ECO:0000256" key="3">
    <source>
        <dbReference type="RuleBase" id="RU000363"/>
    </source>
</evidence>
<dbReference type="HOGENOM" id="CLU_010194_44_0_1"/>
<dbReference type="PRINTS" id="PR00081">
    <property type="entry name" value="GDHRDH"/>
</dbReference>
<dbReference type="Proteomes" id="UP000007796">
    <property type="component" value="Unassembled WGS sequence"/>
</dbReference>
<evidence type="ECO:0000313" key="5">
    <source>
        <dbReference type="Proteomes" id="UP000007796"/>
    </source>
</evidence>
<keyword evidence="2" id="KW-0560">Oxidoreductase</keyword>
<dbReference type="EMBL" id="GL630006">
    <property type="protein sequence ID" value="EFW98727.1"/>
    <property type="molecule type" value="Genomic_DNA"/>
</dbReference>
<dbReference type="Pfam" id="PF00106">
    <property type="entry name" value="adh_short"/>
    <property type="match status" value="1"/>
</dbReference>
<proteinExistence type="inferred from homology"/>
<dbReference type="PRINTS" id="PR00080">
    <property type="entry name" value="SDRFAMILY"/>
</dbReference>
<accession>F0XUA7</accession>
<name>F0XUA7_GROCL</name>
<dbReference type="Gene3D" id="3.40.50.720">
    <property type="entry name" value="NAD(P)-binding Rossmann-like Domain"/>
    <property type="match status" value="1"/>
</dbReference>
<sequence length="291" mass="31556">MTTAFGFDTKVDEVASAFKDAIRGKTVLITGCSPNGLGSESARAIAAHDPQLLILAGRSRAKLEQTEAALKQQSPRASVRLLELDLASLASVRQAADVVNQYSEHIDVLINNAGIMATPFSKTVDGLESQFGTNHIGHFLFTNLILPKILAAGEGARIVNVSSLGHLLGPVRYDDSNFEKGDYNRWAAYGQSKTANILFSVALADRLKARGLLSFSLDPGASAETGISREIELDELKELGEQNLIDPPHNNGDYLCDCQITKVTAPWAIGRDNADKLWALSESIVREQFRY</sequence>
<dbReference type="AlphaFoldDB" id="F0XUA7"/>
<dbReference type="PANTHER" id="PTHR24320:SF283">
    <property type="entry name" value="RETINOL DEHYDROGENASE 11"/>
    <property type="match status" value="1"/>
</dbReference>
<organism evidence="5">
    <name type="scientific">Grosmannia clavigera (strain kw1407 / UAMH 11150)</name>
    <name type="common">Blue stain fungus</name>
    <name type="synonym">Graphiocladiella clavigera</name>
    <dbReference type="NCBI Taxonomy" id="655863"/>
    <lineage>
        <taxon>Eukaryota</taxon>
        <taxon>Fungi</taxon>
        <taxon>Dikarya</taxon>
        <taxon>Ascomycota</taxon>
        <taxon>Pezizomycotina</taxon>
        <taxon>Sordariomycetes</taxon>
        <taxon>Sordariomycetidae</taxon>
        <taxon>Ophiostomatales</taxon>
        <taxon>Ophiostomataceae</taxon>
        <taxon>Leptographium</taxon>
    </lineage>
</organism>
<keyword evidence="5" id="KW-1185">Reference proteome</keyword>
<evidence type="ECO:0000256" key="2">
    <source>
        <dbReference type="ARBA" id="ARBA00023002"/>
    </source>
</evidence>
<gene>
    <name evidence="4" type="ORF">CMQ_4579</name>
</gene>
<dbReference type="InParanoid" id="F0XUA7"/>
<reference evidence="4 5" key="1">
    <citation type="journal article" date="2011" name="Proc. Natl. Acad. Sci. U.S.A.">
        <title>Genome and transcriptome analyses of the mountain pine beetle-fungal symbiont Grosmannia clavigera, a lodgepole pine pathogen.</title>
        <authorList>
            <person name="DiGuistini S."/>
            <person name="Wang Y."/>
            <person name="Liao N.Y."/>
            <person name="Taylor G."/>
            <person name="Tanguay P."/>
            <person name="Feau N."/>
            <person name="Henrissat B."/>
            <person name="Chan S.K."/>
            <person name="Hesse-Orce U."/>
            <person name="Alamouti S.M."/>
            <person name="Tsui C.K.M."/>
            <person name="Docking R.T."/>
            <person name="Levasseur A."/>
            <person name="Haridas S."/>
            <person name="Robertson G."/>
            <person name="Birol I."/>
            <person name="Holt R.A."/>
            <person name="Marra M.A."/>
            <person name="Hamelin R.C."/>
            <person name="Hirst M."/>
            <person name="Jones S.J.M."/>
            <person name="Bohlmann J."/>
            <person name="Breuil C."/>
        </authorList>
    </citation>
    <scope>NUCLEOTIDE SEQUENCE [LARGE SCALE GENOMIC DNA]</scope>
    <source>
        <strain evidence="5">kw1407 / UAMH 11150</strain>
    </source>
</reference>
<dbReference type="PANTHER" id="PTHR24320">
    <property type="entry name" value="RETINOL DEHYDROGENASE"/>
    <property type="match status" value="1"/>
</dbReference>
<protein>
    <submittedName>
        <fullName evidence="4">Short chain dehydrogenase reductase</fullName>
    </submittedName>
</protein>
<dbReference type="eggNOG" id="KOG1208">
    <property type="taxonomic scope" value="Eukaryota"/>
</dbReference>
<evidence type="ECO:0000256" key="1">
    <source>
        <dbReference type="ARBA" id="ARBA00006484"/>
    </source>
</evidence>
<dbReference type="OrthoDB" id="191139at2759"/>
<dbReference type="GeneID" id="25977805"/>
<dbReference type="STRING" id="655863.F0XUA7"/>
<dbReference type="GO" id="GO:0016491">
    <property type="term" value="F:oxidoreductase activity"/>
    <property type="evidence" value="ECO:0007669"/>
    <property type="project" value="UniProtKB-KW"/>
</dbReference>
<evidence type="ECO:0000313" key="4">
    <source>
        <dbReference type="EMBL" id="EFW98727.1"/>
    </source>
</evidence>
<dbReference type="SUPFAM" id="SSF51735">
    <property type="entry name" value="NAD(P)-binding Rossmann-fold domains"/>
    <property type="match status" value="1"/>
</dbReference>
<dbReference type="InterPro" id="IPR036291">
    <property type="entry name" value="NAD(P)-bd_dom_sf"/>
</dbReference>
<dbReference type="InterPro" id="IPR002347">
    <property type="entry name" value="SDR_fam"/>
</dbReference>
<comment type="similarity">
    <text evidence="1 3">Belongs to the short-chain dehydrogenases/reductases (SDR) family.</text>
</comment>